<dbReference type="EMBL" id="JABEBT010000119">
    <property type="protein sequence ID" value="KAF7631106.1"/>
    <property type="molecule type" value="Genomic_DNA"/>
</dbReference>
<sequence length="30" mass="3699">MMNIFRIVSTDTNKLLHNKIQKLNQLFYKF</sequence>
<gene>
    <name evidence="1" type="ORF">Mgra_00008693</name>
</gene>
<dbReference type="AlphaFoldDB" id="A0A8S9ZF73"/>
<reference evidence="1" key="1">
    <citation type="journal article" date="2020" name="Ecol. Evol.">
        <title>Genome structure and content of the rice root-knot nematode (Meloidogyne graminicola).</title>
        <authorList>
            <person name="Phan N.T."/>
            <person name="Danchin E.G.J."/>
            <person name="Klopp C."/>
            <person name="Perfus-Barbeoch L."/>
            <person name="Kozlowski D.K."/>
            <person name="Koutsovoulos G.D."/>
            <person name="Lopez-Roques C."/>
            <person name="Bouchez O."/>
            <person name="Zahm M."/>
            <person name="Besnard G."/>
            <person name="Bellafiore S."/>
        </authorList>
    </citation>
    <scope>NUCLEOTIDE SEQUENCE</scope>
    <source>
        <strain evidence="1">VN-18</strain>
    </source>
</reference>
<protein>
    <submittedName>
        <fullName evidence="1">Uncharacterized protein</fullName>
    </submittedName>
</protein>
<proteinExistence type="predicted"/>
<organism evidence="1 2">
    <name type="scientific">Meloidogyne graminicola</name>
    <dbReference type="NCBI Taxonomy" id="189291"/>
    <lineage>
        <taxon>Eukaryota</taxon>
        <taxon>Metazoa</taxon>
        <taxon>Ecdysozoa</taxon>
        <taxon>Nematoda</taxon>
        <taxon>Chromadorea</taxon>
        <taxon>Rhabditida</taxon>
        <taxon>Tylenchina</taxon>
        <taxon>Tylenchomorpha</taxon>
        <taxon>Tylenchoidea</taxon>
        <taxon>Meloidogynidae</taxon>
        <taxon>Meloidogyninae</taxon>
        <taxon>Meloidogyne</taxon>
    </lineage>
</organism>
<accession>A0A8S9ZF73</accession>
<dbReference type="Proteomes" id="UP000605970">
    <property type="component" value="Unassembled WGS sequence"/>
</dbReference>
<name>A0A8S9ZF73_9BILA</name>
<comment type="caution">
    <text evidence="1">The sequence shown here is derived from an EMBL/GenBank/DDBJ whole genome shotgun (WGS) entry which is preliminary data.</text>
</comment>
<evidence type="ECO:0000313" key="2">
    <source>
        <dbReference type="Proteomes" id="UP000605970"/>
    </source>
</evidence>
<evidence type="ECO:0000313" key="1">
    <source>
        <dbReference type="EMBL" id="KAF7631106.1"/>
    </source>
</evidence>
<keyword evidence="2" id="KW-1185">Reference proteome</keyword>